<evidence type="ECO:0000256" key="5">
    <source>
        <dbReference type="ARBA" id="ARBA00023136"/>
    </source>
</evidence>
<dbReference type="PANTHER" id="PTHR10057:SF0">
    <property type="entry name" value="TRANSLOCATOR PROTEIN"/>
    <property type="match status" value="1"/>
</dbReference>
<evidence type="ECO:0000313" key="8">
    <source>
        <dbReference type="Proteomes" id="UP000190135"/>
    </source>
</evidence>
<dbReference type="Gene3D" id="1.20.1260.100">
    <property type="entry name" value="TspO/MBR protein"/>
    <property type="match status" value="1"/>
</dbReference>
<dbReference type="PANTHER" id="PTHR10057">
    <property type="entry name" value="PERIPHERAL-TYPE BENZODIAZEPINE RECEPTOR"/>
    <property type="match status" value="1"/>
</dbReference>
<evidence type="ECO:0000256" key="2">
    <source>
        <dbReference type="ARBA" id="ARBA00007524"/>
    </source>
</evidence>
<dbReference type="PIRSF" id="PIRSF005859">
    <property type="entry name" value="PBR"/>
    <property type="match status" value="1"/>
</dbReference>
<protein>
    <submittedName>
        <fullName evidence="7">TspO and MBR related proteins</fullName>
    </submittedName>
</protein>
<sequence>MKRWGLLALFLLLTLGGGWIMGSLTDTSGWYQEIAKPSFTPPNWVFPVAWTTLYVLIAIAGWRVHLAGLARARALWWLQLVLNFAWTPLFFALHWTGVSLLVVAAMLVIILSFIAESWRGERLAAGCFVPYACWVAYAGVLNASIWWMN</sequence>
<dbReference type="Proteomes" id="UP000190135">
    <property type="component" value="Unassembled WGS sequence"/>
</dbReference>
<dbReference type="OrthoDB" id="9795496at2"/>
<dbReference type="GO" id="GO:0033013">
    <property type="term" value="P:tetrapyrrole metabolic process"/>
    <property type="evidence" value="ECO:0007669"/>
    <property type="project" value="UniProtKB-ARBA"/>
</dbReference>
<gene>
    <name evidence="7" type="ORF">SAMN05428963_11410</name>
</gene>
<feature type="transmembrane region" description="Helical" evidence="6">
    <location>
        <begin position="97"/>
        <end position="115"/>
    </location>
</feature>
<evidence type="ECO:0000256" key="6">
    <source>
        <dbReference type="SAM" id="Phobius"/>
    </source>
</evidence>
<feature type="transmembrane region" description="Helical" evidence="6">
    <location>
        <begin position="44"/>
        <end position="62"/>
    </location>
</feature>
<dbReference type="RefSeq" id="WP_078709643.1">
    <property type="nucleotide sequence ID" value="NZ_FUXL01000014.1"/>
</dbReference>
<dbReference type="EMBL" id="FUXL01000014">
    <property type="protein sequence ID" value="SKA31479.1"/>
    <property type="molecule type" value="Genomic_DNA"/>
</dbReference>
<comment type="subcellular location">
    <subcellularLocation>
        <location evidence="1">Membrane</location>
        <topology evidence="1">Multi-pass membrane protein</topology>
    </subcellularLocation>
</comment>
<keyword evidence="5 6" id="KW-0472">Membrane</keyword>
<dbReference type="Pfam" id="PF03073">
    <property type="entry name" value="TspO_MBR"/>
    <property type="match status" value="1"/>
</dbReference>
<comment type="similarity">
    <text evidence="2">Belongs to the TspO/BZRP family.</text>
</comment>
<accession>A0A1T4STE9</accession>
<feature type="transmembrane region" description="Helical" evidence="6">
    <location>
        <begin position="127"/>
        <end position="148"/>
    </location>
</feature>
<proteinExistence type="inferred from homology"/>
<organism evidence="7 8">
    <name type="scientific">Consotaella salsifontis</name>
    <dbReference type="NCBI Taxonomy" id="1365950"/>
    <lineage>
        <taxon>Bacteria</taxon>
        <taxon>Pseudomonadati</taxon>
        <taxon>Pseudomonadota</taxon>
        <taxon>Alphaproteobacteria</taxon>
        <taxon>Hyphomicrobiales</taxon>
        <taxon>Aurantimonadaceae</taxon>
        <taxon>Consotaella</taxon>
    </lineage>
</organism>
<evidence type="ECO:0000256" key="3">
    <source>
        <dbReference type="ARBA" id="ARBA00022692"/>
    </source>
</evidence>
<dbReference type="AlphaFoldDB" id="A0A1T4STE9"/>
<keyword evidence="3 6" id="KW-0812">Transmembrane</keyword>
<dbReference type="CDD" id="cd15904">
    <property type="entry name" value="TSPO_MBR"/>
    <property type="match status" value="1"/>
</dbReference>
<evidence type="ECO:0000313" key="7">
    <source>
        <dbReference type="EMBL" id="SKA31479.1"/>
    </source>
</evidence>
<evidence type="ECO:0000256" key="4">
    <source>
        <dbReference type="ARBA" id="ARBA00022989"/>
    </source>
</evidence>
<name>A0A1T4STE9_9HYPH</name>
<dbReference type="GO" id="GO:0016020">
    <property type="term" value="C:membrane"/>
    <property type="evidence" value="ECO:0007669"/>
    <property type="project" value="UniProtKB-SubCell"/>
</dbReference>
<reference evidence="7 8" key="1">
    <citation type="submission" date="2017-02" db="EMBL/GenBank/DDBJ databases">
        <authorList>
            <person name="Peterson S.W."/>
        </authorList>
    </citation>
    <scope>NUCLEOTIDE SEQUENCE [LARGE SCALE GENOMIC DNA]</scope>
    <source>
        <strain evidence="7 8">USBA 369</strain>
    </source>
</reference>
<dbReference type="STRING" id="1365950.SAMN05428963_11410"/>
<feature type="transmembrane region" description="Helical" evidence="6">
    <location>
        <begin position="74"/>
        <end position="91"/>
    </location>
</feature>
<dbReference type="InterPro" id="IPR038330">
    <property type="entry name" value="TspO/MBR-related_sf"/>
</dbReference>
<keyword evidence="8" id="KW-1185">Reference proteome</keyword>
<evidence type="ECO:0000256" key="1">
    <source>
        <dbReference type="ARBA" id="ARBA00004141"/>
    </source>
</evidence>
<dbReference type="InterPro" id="IPR004307">
    <property type="entry name" value="TspO_MBR"/>
</dbReference>
<keyword evidence="4 6" id="KW-1133">Transmembrane helix</keyword>
<dbReference type="FunFam" id="1.20.1260.100:FF:000001">
    <property type="entry name" value="translocator protein 2"/>
    <property type="match status" value="1"/>
</dbReference>